<protein>
    <submittedName>
        <fullName evidence="2">Uncharacterized protein</fullName>
    </submittedName>
</protein>
<evidence type="ECO:0000313" key="2">
    <source>
        <dbReference type="EMBL" id="KIL68916.1"/>
    </source>
</evidence>
<feature type="transmembrane region" description="Helical" evidence="1">
    <location>
        <begin position="139"/>
        <end position="160"/>
    </location>
</feature>
<evidence type="ECO:0000313" key="3">
    <source>
        <dbReference type="Proteomes" id="UP000054549"/>
    </source>
</evidence>
<gene>
    <name evidence="2" type="ORF">M378DRAFT_158055</name>
</gene>
<dbReference type="EMBL" id="KN818227">
    <property type="protein sequence ID" value="KIL68916.1"/>
    <property type="molecule type" value="Genomic_DNA"/>
</dbReference>
<feature type="transmembrane region" description="Helical" evidence="1">
    <location>
        <begin position="81"/>
        <end position="104"/>
    </location>
</feature>
<dbReference type="STRING" id="946122.A0A0C2XHJ4"/>
<sequence>MISRVPTRTCCFCVPSRAGVVIFSLLGIAFGSIITALGCLRIKNAEGSKVSLIIEVVVCGILALVSLFGLIGALARMLGLIRFYFAMLLIHLLVSFGTGAFAIYRIFHDAPAFVGKCVSDNAGPDASKVCTDGASITKAIVIGMFLLLWLFEIWGCVIVSNYGRQLREERTAERVVKDNEAW</sequence>
<feature type="transmembrane region" description="Helical" evidence="1">
    <location>
        <begin position="20"/>
        <end position="40"/>
    </location>
</feature>
<dbReference type="HOGENOM" id="CLU_083659_2_0_1"/>
<keyword evidence="1" id="KW-0472">Membrane</keyword>
<feature type="transmembrane region" description="Helical" evidence="1">
    <location>
        <begin position="52"/>
        <end position="75"/>
    </location>
</feature>
<organism evidence="2 3">
    <name type="scientific">Amanita muscaria (strain Koide BX008)</name>
    <dbReference type="NCBI Taxonomy" id="946122"/>
    <lineage>
        <taxon>Eukaryota</taxon>
        <taxon>Fungi</taxon>
        <taxon>Dikarya</taxon>
        <taxon>Basidiomycota</taxon>
        <taxon>Agaricomycotina</taxon>
        <taxon>Agaricomycetes</taxon>
        <taxon>Agaricomycetidae</taxon>
        <taxon>Agaricales</taxon>
        <taxon>Pluteineae</taxon>
        <taxon>Amanitaceae</taxon>
        <taxon>Amanita</taxon>
    </lineage>
</organism>
<keyword evidence="1" id="KW-0812">Transmembrane</keyword>
<keyword evidence="1" id="KW-1133">Transmembrane helix</keyword>
<proteinExistence type="predicted"/>
<dbReference type="Proteomes" id="UP000054549">
    <property type="component" value="Unassembled WGS sequence"/>
</dbReference>
<dbReference type="OrthoDB" id="3362027at2759"/>
<dbReference type="AlphaFoldDB" id="A0A0C2XHJ4"/>
<keyword evidence="3" id="KW-1185">Reference proteome</keyword>
<dbReference type="InParanoid" id="A0A0C2XHJ4"/>
<reference evidence="2 3" key="1">
    <citation type="submission" date="2014-04" db="EMBL/GenBank/DDBJ databases">
        <title>Evolutionary Origins and Diversification of the Mycorrhizal Mutualists.</title>
        <authorList>
            <consortium name="DOE Joint Genome Institute"/>
            <consortium name="Mycorrhizal Genomics Consortium"/>
            <person name="Kohler A."/>
            <person name="Kuo A."/>
            <person name="Nagy L.G."/>
            <person name="Floudas D."/>
            <person name="Copeland A."/>
            <person name="Barry K.W."/>
            <person name="Cichocki N."/>
            <person name="Veneault-Fourrey C."/>
            <person name="LaButti K."/>
            <person name="Lindquist E.A."/>
            <person name="Lipzen A."/>
            <person name="Lundell T."/>
            <person name="Morin E."/>
            <person name="Murat C."/>
            <person name="Riley R."/>
            <person name="Ohm R."/>
            <person name="Sun H."/>
            <person name="Tunlid A."/>
            <person name="Henrissat B."/>
            <person name="Grigoriev I.V."/>
            <person name="Hibbett D.S."/>
            <person name="Martin F."/>
        </authorList>
    </citation>
    <scope>NUCLEOTIDE SEQUENCE [LARGE SCALE GENOMIC DNA]</scope>
    <source>
        <strain evidence="2 3">Koide BX008</strain>
    </source>
</reference>
<evidence type="ECO:0000256" key="1">
    <source>
        <dbReference type="SAM" id="Phobius"/>
    </source>
</evidence>
<accession>A0A0C2XHJ4</accession>
<name>A0A0C2XHJ4_AMAMK</name>